<reference evidence="1 2" key="1">
    <citation type="journal article" date="2019" name="Plant Biotechnol. J.">
        <title>The red bayberry genome and genetic basis of sex determination.</title>
        <authorList>
            <person name="Jia H.M."/>
            <person name="Jia H.J."/>
            <person name="Cai Q.L."/>
            <person name="Wang Y."/>
            <person name="Zhao H.B."/>
            <person name="Yang W.F."/>
            <person name="Wang G.Y."/>
            <person name="Li Y.H."/>
            <person name="Zhan D.L."/>
            <person name="Shen Y.T."/>
            <person name="Niu Q.F."/>
            <person name="Chang L."/>
            <person name="Qiu J."/>
            <person name="Zhao L."/>
            <person name="Xie H.B."/>
            <person name="Fu W.Y."/>
            <person name="Jin J."/>
            <person name="Li X.W."/>
            <person name="Jiao Y."/>
            <person name="Zhou C.C."/>
            <person name="Tu T."/>
            <person name="Chai C.Y."/>
            <person name="Gao J.L."/>
            <person name="Fan L.J."/>
            <person name="van de Weg E."/>
            <person name="Wang J.Y."/>
            <person name="Gao Z.S."/>
        </authorList>
    </citation>
    <scope>NUCLEOTIDE SEQUENCE [LARGE SCALE GENOMIC DNA]</scope>
    <source>
        <tissue evidence="1">Leaves</tissue>
    </source>
</reference>
<sequence length="188" mass="21069">MRRISGHQKLYSNPPPTVFSIIASLKQLGILDPMQISGLSKHPKLSSNPFLMSGREFRCLGGKGCELAFYSPNESQKLHVEVGSGSCEGTSSVSTKVMHGSLFTSDGIPEWFSNTSSGTSDITFQDLDNNRKWIGYVVFIDYQVNLSPPISYYNKNGFIMRIAYDWMHTRKEHGDDDPFSNIVIFKSE</sequence>
<accession>A0A6A1WWT2</accession>
<protein>
    <submittedName>
        <fullName evidence="1">Uncharacterized protein</fullName>
    </submittedName>
</protein>
<dbReference type="AlphaFoldDB" id="A0A6A1WWT2"/>
<organism evidence="1 2">
    <name type="scientific">Morella rubra</name>
    <name type="common">Chinese bayberry</name>
    <dbReference type="NCBI Taxonomy" id="262757"/>
    <lineage>
        <taxon>Eukaryota</taxon>
        <taxon>Viridiplantae</taxon>
        <taxon>Streptophyta</taxon>
        <taxon>Embryophyta</taxon>
        <taxon>Tracheophyta</taxon>
        <taxon>Spermatophyta</taxon>
        <taxon>Magnoliopsida</taxon>
        <taxon>eudicotyledons</taxon>
        <taxon>Gunneridae</taxon>
        <taxon>Pentapetalae</taxon>
        <taxon>rosids</taxon>
        <taxon>fabids</taxon>
        <taxon>Fagales</taxon>
        <taxon>Myricaceae</taxon>
        <taxon>Morella</taxon>
    </lineage>
</organism>
<dbReference type="Proteomes" id="UP000516437">
    <property type="component" value="Chromosome 1"/>
</dbReference>
<gene>
    <name evidence="1" type="ORF">CJ030_MR1G001053</name>
</gene>
<keyword evidence="2" id="KW-1185">Reference proteome</keyword>
<comment type="caution">
    <text evidence="1">The sequence shown here is derived from an EMBL/GenBank/DDBJ whole genome shotgun (WGS) entry which is preliminary data.</text>
</comment>
<dbReference type="EMBL" id="RXIC02000019">
    <property type="protein sequence ID" value="KAB1227120.1"/>
    <property type="molecule type" value="Genomic_DNA"/>
</dbReference>
<evidence type="ECO:0000313" key="2">
    <source>
        <dbReference type="Proteomes" id="UP000516437"/>
    </source>
</evidence>
<evidence type="ECO:0000313" key="1">
    <source>
        <dbReference type="EMBL" id="KAB1227120.1"/>
    </source>
</evidence>
<name>A0A6A1WWT2_9ROSI</name>
<proteinExistence type="predicted"/>